<dbReference type="InterPro" id="IPR027094">
    <property type="entry name" value="Mitofusin_fam"/>
</dbReference>
<keyword evidence="3" id="KW-0547">Nucleotide-binding</keyword>
<reference evidence="14 15" key="1">
    <citation type="journal article" date="2020" name="ISME J.">
        <title>Uncovering the hidden diversity of litter-decomposition mechanisms in mushroom-forming fungi.</title>
        <authorList>
            <person name="Floudas D."/>
            <person name="Bentzer J."/>
            <person name="Ahren D."/>
            <person name="Johansson T."/>
            <person name="Persson P."/>
            <person name="Tunlid A."/>
        </authorList>
    </citation>
    <scope>NUCLEOTIDE SEQUENCE [LARGE SCALE GENOMIC DNA]</scope>
    <source>
        <strain evidence="14 15">CBS 146.42</strain>
    </source>
</reference>
<dbReference type="GO" id="GO:0003924">
    <property type="term" value="F:GTPase activity"/>
    <property type="evidence" value="ECO:0007669"/>
    <property type="project" value="InterPro"/>
</dbReference>
<proteinExistence type="predicted"/>
<keyword evidence="15" id="KW-1185">Reference proteome</keyword>
<dbReference type="GO" id="GO:0051646">
    <property type="term" value="P:mitochondrion localization"/>
    <property type="evidence" value="ECO:0007669"/>
    <property type="project" value="TreeGrafter"/>
</dbReference>
<keyword evidence="8" id="KW-0496">Mitochondrion</keyword>
<evidence type="ECO:0000256" key="4">
    <source>
        <dbReference type="ARBA" id="ARBA00022787"/>
    </source>
</evidence>
<dbReference type="InterPro" id="IPR045063">
    <property type="entry name" value="Dynamin_N"/>
</dbReference>
<evidence type="ECO:0000256" key="1">
    <source>
        <dbReference type="ARBA" id="ARBA00004374"/>
    </source>
</evidence>
<evidence type="ECO:0000259" key="13">
    <source>
        <dbReference type="PROSITE" id="PS51718"/>
    </source>
</evidence>
<keyword evidence="2" id="KW-0812">Transmembrane</keyword>
<dbReference type="Gene3D" id="3.40.50.300">
    <property type="entry name" value="P-loop containing nucleotide triphosphate hydrolases"/>
    <property type="match status" value="1"/>
</dbReference>
<comment type="subcellular location">
    <subcellularLocation>
        <location evidence="1">Mitochondrion outer membrane</location>
        <topology evidence="1">Multi-pass membrane protein</topology>
    </subcellularLocation>
</comment>
<dbReference type="OrthoDB" id="9984778at2759"/>
<dbReference type="InterPro" id="IPR030381">
    <property type="entry name" value="G_DYNAMIN_dom"/>
</dbReference>
<keyword evidence="4" id="KW-1000">Mitochondrion outer membrane</keyword>
<comment type="catalytic activity">
    <reaction evidence="11">
        <text>GTP + H2O = GDP + phosphate + H(+)</text>
        <dbReference type="Rhea" id="RHEA:19669"/>
        <dbReference type="ChEBI" id="CHEBI:15377"/>
        <dbReference type="ChEBI" id="CHEBI:15378"/>
        <dbReference type="ChEBI" id="CHEBI:37565"/>
        <dbReference type="ChEBI" id="CHEBI:43474"/>
        <dbReference type="ChEBI" id="CHEBI:58189"/>
    </reaction>
</comment>
<dbReference type="GO" id="GO:0005741">
    <property type="term" value="C:mitochondrial outer membrane"/>
    <property type="evidence" value="ECO:0007669"/>
    <property type="project" value="UniProtKB-SubCell"/>
</dbReference>
<keyword evidence="5" id="KW-0378">Hydrolase</keyword>
<dbReference type="AlphaFoldDB" id="A0A8H5G9G7"/>
<accession>A0A8H5G9G7</accession>
<protein>
    <recommendedName>
        <fullName evidence="13">Dynamin-type G domain-containing protein</fullName>
    </recommendedName>
</protein>
<keyword evidence="9" id="KW-0342">GTP-binding</keyword>
<dbReference type="GO" id="GO:0008053">
    <property type="term" value="P:mitochondrial fusion"/>
    <property type="evidence" value="ECO:0007669"/>
    <property type="project" value="TreeGrafter"/>
</dbReference>
<keyword evidence="10" id="KW-0472">Membrane</keyword>
<name>A0A8H5G9G7_9AGAR</name>
<dbReference type="SUPFAM" id="SSF52540">
    <property type="entry name" value="P-loop containing nucleoside triphosphate hydrolases"/>
    <property type="match status" value="1"/>
</dbReference>
<dbReference type="InterPro" id="IPR027417">
    <property type="entry name" value="P-loop_NTPase"/>
</dbReference>
<evidence type="ECO:0000256" key="2">
    <source>
        <dbReference type="ARBA" id="ARBA00022692"/>
    </source>
</evidence>
<dbReference type="GO" id="GO:0005525">
    <property type="term" value="F:GTP binding"/>
    <property type="evidence" value="ECO:0007669"/>
    <property type="project" value="UniProtKB-KW"/>
</dbReference>
<evidence type="ECO:0000256" key="3">
    <source>
        <dbReference type="ARBA" id="ARBA00022741"/>
    </source>
</evidence>
<keyword evidence="7" id="KW-0175">Coiled coil</keyword>
<sequence>MAQSYFPSSALSPVKDMHSDLAMHADRQLKVEDVQEAFIHQKDRLLAAVDSTKTVLDDIREFNKNEWVVRYPQLREQDNGATPAPPKRGSMPRRSLSFADDPSFEADVVVSPKHGMLRRITLASIQDAQDEEEESSSPTKPADDERLIPSAEFNVLKLDLKLGSHSSSTAASLVHQLEKSSIANLLDDRIAASMSHIDKLRLRVEDTSSKVLVTGDLNAGKSTFVNALLRREVMPVDQQPCTTAFCEVHDAAENEGKEEVHVLKEGATYNIRDESTYTKGSIADLEGIVADNEALQQMIKVYLADTRAPSESLLNNGVVDISLIDAPGLNRDSLKTTAVFARQEEIDVVVFVVSAENHFTLSAKEFLWNASNEKAYLFIVVNKYDQIKNKDKCRRLVLEQIKQLSPKTYEDAEDLVHFVDSATALQPYTANPAFDDLESALRSFVLIKRSKSKLQPVSTYLHNILSDVELLSSANSIVASTELAKARDDLAHSRPILEKLKGSRDTLEESLESTEEDQTSLASSKAKTILIDALDRVAQGHLGIPNSPIQLPSYPGLLSIWNYARDVRKALLASIDAAIKLAEDEARLITSTGVDKIKALGEAHLPEGVERSRRVFVPEAMFSAYRRGAKGANKRRNGTVVAGGTQGLGIGLASRPELLETTFFDLFDVNHQFVVYFPNSKHSSSSTSSLLTYGADDIDGDEGEGPSPTALSFLSLGLGALTMVGGQAIGARGLIEGILRLGDLFSNEASRKWVAPVLGVTTIGLGVYLVFELPTTIPRTVGRRVRSQVLRLHRQQSSPATATYVGGVQLSHSRSSSAKYSTQGFVEGHAERVAKETRKVIRLASWDLRERFRCALEERQKEVSGSEEMEKRAESAAKWFESVGGRVEVIRGEIQLEELVQV</sequence>
<evidence type="ECO:0000256" key="8">
    <source>
        <dbReference type="ARBA" id="ARBA00023128"/>
    </source>
</evidence>
<evidence type="ECO:0000256" key="11">
    <source>
        <dbReference type="ARBA" id="ARBA00048548"/>
    </source>
</evidence>
<evidence type="ECO:0000256" key="10">
    <source>
        <dbReference type="ARBA" id="ARBA00023136"/>
    </source>
</evidence>
<evidence type="ECO:0000256" key="9">
    <source>
        <dbReference type="ARBA" id="ARBA00023134"/>
    </source>
</evidence>
<evidence type="ECO:0000256" key="7">
    <source>
        <dbReference type="ARBA" id="ARBA00023054"/>
    </source>
</evidence>
<evidence type="ECO:0000256" key="6">
    <source>
        <dbReference type="ARBA" id="ARBA00022989"/>
    </source>
</evidence>
<feature type="region of interest" description="Disordered" evidence="12">
    <location>
        <begin position="125"/>
        <end position="148"/>
    </location>
</feature>
<dbReference type="PANTHER" id="PTHR10465:SF0">
    <property type="entry name" value="SARCALUMENIN"/>
    <property type="match status" value="1"/>
</dbReference>
<evidence type="ECO:0000256" key="5">
    <source>
        <dbReference type="ARBA" id="ARBA00022801"/>
    </source>
</evidence>
<keyword evidence="6" id="KW-1133">Transmembrane helix</keyword>
<dbReference type="EMBL" id="JAACJO010000003">
    <property type="protein sequence ID" value="KAF5360843.1"/>
    <property type="molecule type" value="Genomic_DNA"/>
</dbReference>
<organism evidence="14 15">
    <name type="scientific">Leucocoprinus leucothites</name>
    <dbReference type="NCBI Taxonomy" id="201217"/>
    <lineage>
        <taxon>Eukaryota</taxon>
        <taxon>Fungi</taxon>
        <taxon>Dikarya</taxon>
        <taxon>Basidiomycota</taxon>
        <taxon>Agaricomycotina</taxon>
        <taxon>Agaricomycetes</taxon>
        <taxon>Agaricomycetidae</taxon>
        <taxon>Agaricales</taxon>
        <taxon>Agaricineae</taxon>
        <taxon>Agaricaceae</taxon>
        <taxon>Leucocoprinus</taxon>
    </lineage>
</organism>
<comment type="caution">
    <text evidence="14">The sequence shown here is derived from an EMBL/GenBank/DDBJ whole genome shotgun (WGS) entry which is preliminary data.</text>
</comment>
<gene>
    <name evidence="14" type="ORF">D9756_004964</name>
</gene>
<dbReference type="Pfam" id="PF00350">
    <property type="entry name" value="Dynamin_N"/>
    <property type="match status" value="1"/>
</dbReference>
<feature type="domain" description="Dynamin-type G" evidence="13">
    <location>
        <begin position="205"/>
        <end position="474"/>
    </location>
</feature>
<dbReference type="PROSITE" id="PS51718">
    <property type="entry name" value="G_DYNAMIN_2"/>
    <property type="match status" value="1"/>
</dbReference>
<dbReference type="PANTHER" id="PTHR10465">
    <property type="entry name" value="TRANSMEMBRANE GTPASE FZO1"/>
    <property type="match status" value="1"/>
</dbReference>
<dbReference type="Proteomes" id="UP000559027">
    <property type="component" value="Unassembled WGS sequence"/>
</dbReference>
<evidence type="ECO:0000313" key="15">
    <source>
        <dbReference type="Proteomes" id="UP000559027"/>
    </source>
</evidence>
<feature type="region of interest" description="Disordered" evidence="12">
    <location>
        <begin position="73"/>
        <end position="98"/>
    </location>
</feature>
<evidence type="ECO:0000313" key="14">
    <source>
        <dbReference type="EMBL" id="KAF5360843.1"/>
    </source>
</evidence>
<dbReference type="FunFam" id="3.40.50.300:FF:000638">
    <property type="entry name" value="Transmembrane GTPase Fzo1, putative"/>
    <property type="match status" value="1"/>
</dbReference>
<evidence type="ECO:0000256" key="12">
    <source>
        <dbReference type="SAM" id="MobiDB-lite"/>
    </source>
</evidence>